<protein>
    <recommendedName>
        <fullName evidence="2">MurNAc-LAA domain-containing protein</fullName>
    </recommendedName>
</protein>
<dbReference type="SMART" id="SM00646">
    <property type="entry name" value="Ami_3"/>
    <property type="match status" value="1"/>
</dbReference>
<dbReference type="PANTHER" id="PTHR30404:SF0">
    <property type="entry name" value="N-ACETYLMURAMOYL-L-ALANINE AMIDASE AMIC"/>
    <property type="match status" value="1"/>
</dbReference>
<gene>
    <name evidence="3" type="ORF">NIES46_16390</name>
</gene>
<dbReference type="InterPro" id="IPR002508">
    <property type="entry name" value="MurNAc-LAA_cat"/>
</dbReference>
<accession>A0A5M3T6F5</accession>
<evidence type="ECO:0000259" key="2">
    <source>
        <dbReference type="SMART" id="SM00646"/>
    </source>
</evidence>
<organism evidence="3 4">
    <name type="scientific">Limnospira platensis NIES-46</name>
    <dbReference type="NCBI Taxonomy" id="1236695"/>
    <lineage>
        <taxon>Bacteria</taxon>
        <taxon>Bacillati</taxon>
        <taxon>Cyanobacteriota</taxon>
        <taxon>Cyanophyceae</taxon>
        <taxon>Oscillatoriophycideae</taxon>
        <taxon>Oscillatoriales</taxon>
        <taxon>Sirenicapillariaceae</taxon>
        <taxon>Limnospira</taxon>
    </lineage>
</organism>
<dbReference type="SUPFAM" id="SSF53187">
    <property type="entry name" value="Zn-dependent exopeptidases"/>
    <property type="match status" value="1"/>
</dbReference>
<evidence type="ECO:0000313" key="3">
    <source>
        <dbReference type="EMBL" id="GCE93588.1"/>
    </source>
</evidence>
<dbReference type="Gene3D" id="3.40.630.40">
    <property type="entry name" value="Zn-dependent exopeptidases"/>
    <property type="match status" value="1"/>
</dbReference>
<dbReference type="PANTHER" id="PTHR30404">
    <property type="entry name" value="N-ACETYLMURAMOYL-L-ALANINE AMIDASE"/>
    <property type="match status" value="1"/>
</dbReference>
<dbReference type="GeneID" id="301682498"/>
<dbReference type="Proteomes" id="UP000326169">
    <property type="component" value="Unassembled WGS sequence"/>
</dbReference>
<dbReference type="RefSeq" id="WP_006618898.1">
    <property type="nucleotide sequence ID" value="NZ_BIMW01000075.1"/>
</dbReference>
<comment type="caution">
    <text evidence="3">The sequence shown here is derived from an EMBL/GenBank/DDBJ whole genome shotgun (WGS) entry which is preliminary data.</text>
</comment>
<dbReference type="CDD" id="cd02696">
    <property type="entry name" value="MurNAc-LAA"/>
    <property type="match status" value="1"/>
</dbReference>
<name>A0A5M3T6F5_LIMPL</name>
<keyword evidence="4" id="KW-1185">Reference proteome</keyword>
<dbReference type="Pfam" id="PF01832">
    <property type="entry name" value="Glucosaminidase"/>
    <property type="match status" value="1"/>
</dbReference>
<feature type="domain" description="MurNAc-LAA" evidence="2">
    <location>
        <begin position="68"/>
        <end position="181"/>
    </location>
</feature>
<reference evidence="3 4" key="1">
    <citation type="journal article" date="2019" name="J Genomics">
        <title>The Draft Genome of a Hydrogen-producing Cyanobacterium, Arthrospira platensis NIES-46.</title>
        <authorList>
            <person name="Suzuki S."/>
            <person name="Yamaguchi H."/>
            <person name="Kawachi M."/>
        </authorList>
    </citation>
    <scope>NUCLEOTIDE SEQUENCE [LARGE SCALE GENOMIC DNA]</scope>
    <source>
        <strain evidence="3 4">NIES-46</strain>
    </source>
</reference>
<dbReference type="InterPro" id="IPR002901">
    <property type="entry name" value="MGlyc_endo_b_GlcNAc-like_dom"/>
</dbReference>
<evidence type="ECO:0000256" key="1">
    <source>
        <dbReference type="ARBA" id="ARBA00022801"/>
    </source>
</evidence>
<evidence type="ECO:0000313" key="4">
    <source>
        <dbReference type="Proteomes" id="UP000326169"/>
    </source>
</evidence>
<dbReference type="Pfam" id="PF01520">
    <property type="entry name" value="Amidase_3"/>
    <property type="match status" value="1"/>
</dbReference>
<sequence>MTRIFISAGHGGFENGVRDPGIVAGGTTEAQEMIRIRDILLSELRSRGVQALAVPDDLSQVQTIDWINTYSHRGDVAIELHTGGSPNPSNRGVTVFHIAYNSQRKKDAELILWSLLRRVPQFPSRGAKPDTETGLGHLIFCRWIAIPSLYIEIGYLTNPNDRNILQSRRADIATGLADGLVAWVKSEHINPTPPLPPGNRVYGSIGIRINGQVYGERGLLVNGNSYIPMDLVDRLGIDLTQLARVIRIRYNNIVYIKAIDLRNFGIAVSWDNPNRTVVLRSISRLYNDQIDRIMGGGYTTEVQMIVFLKSENPDAPNQFPEIAKLYRREAMVEGVNYDVAFCQMCLETDFLKFGGIVKPSDYNFAGLGTVGGSSEIAAFATTEEGVRAHIQHLKAYATHEPIVQEIVDPRFDYITRGVAPSVFSLGGRWSDDPQYGDRIVALVRRLYEMSGLL</sequence>
<dbReference type="EMBL" id="BIMW01000075">
    <property type="protein sequence ID" value="GCE93588.1"/>
    <property type="molecule type" value="Genomic_DNA"/>
</dbReference>
<dbReference type="InterPro" id="IPR050695">
    <property type="entry name" value="N-acetylmuramoyl_amidase_3"/>
</dbReference>
<keyword evidence="1" id="KW-0378">Hydrolase</keyword>
<proteinExistence type="predicted"/>